<dbReference type="STRING" id="562970.Btus_2889"/>
<protein>
    <submittedName>
        <fullName evidence="1">Uncharacterized protein</fullName>
    </submittedName>
</protein>
<dbReference type="HOGENOM" id="CLU_741597_0_0_9"/>
<reference evidence="1 2" key="1">
    <citation type="journal article" date="2011" name="Stand. Genomic Sci.">
        <title>Complete genome sequence of the thermophilic, hydrogen-oxidizing Bacillus tusciae type strain (T2) and reclassification in the new genus, Kyrpidia gen. nov. as Kyrpidia tusciae comb. nov. and emendation of the family Alicyclobacillaceae da Costa and Rainey, 2010.</title>
        <authorList>
            <person name="Klenk H.P."/>
            <person name="Lapidus A."/>
            <person name="Chertkov O."/>
            <person name="Copeland A."/>
            <person name="Del Rio T.G."/>
            <person name="Nolan M."/>
            <person name="Lucas S."/>
            <person name="Chen F."/>
            <person name="Tice H."/>
            <person name="Cheng J.F."/>
            <person name="Han C."/>
            <person name="Bruce D."/>
            <person name="Goodwin L."/>
            <person name="Pitluck S."/>
            <person name="Pati A."/>
            <person name="Ivanova N."/>
            <person name="Mavromatis K."/>
            <person name="Daum C."/>
            <person name="Chen A."/>
            <person name="Palaniappan K."/>
            <person name="Chang Y.J."/>
            <person name="Land M."/>
            <person name="Hauser L."/>
            <person name="Jeffries C.D."/>
            <person name="Detter J.C."/>
            <person name="Rohde M."/>
            <person name="Abt B."/>
            <person name="Pukall R."/>
            <person name="Goker M."/>
            <person name="Bristow J."/>
            <person name="Markowitz V."/>
            <person name="Hugenholtz P."/>
            <person name="Eisen J.A."/>
        </authorList>
    </citation>
    <scope>NUCLEOTIDE SEQUENCE [LARGE SCALE GENOMIC DNA]</scope>
    <source>
        <strain evidence="1 2">DSM 2912</strain>
    </source>
</reference>
<accession>D5WV54</accession>
<dbReference type="RefSeq" id="WP_013076807.1">
    <property type="nucleotide sequence ID" value="NC_014098.1"/>
</dbReference>
<organism evidence="1 2">
    <name type="scientific">Kyrpidia tusciae (strain DSM 2912 / NBRC 15312 / T2)</name>
    <name type="common">Bacillus tusciae</name>
    <dbReference type="NCBI Taxonomy" id="562970"/>
    <lineage>
        <taxon>Bacteria</taxon>
        <taxon>Bacillati</taxon>
        <taxon>Bacillota</taxon>
        <taxon>Bacilli</taxon>
        <taxon>Bacillales</taxon>
        <taxon>Alicyclobacillaceae</taxon>
        <taxon>Kyrpidia</taxon>
    </lineage>
</organism>
<dbReference type="AlphaFoldDB" id="D5WV54"/>
<proteinExistence type="predicted"/>
<dbReference type="Proteomes" id="UP000002368">
    <property type="component" value="Chromosome"/>
</dbReference>
<gene>
    <name evidence="1" type="ordered locus">Btus_2889</name>
</gene>
<dbReference type="EMBL" id="CP002017">
    <property type="protein sequence ID" value="ADG07526.1"/>
    <property type="molecule type" value="Genomic_DNA"/>
</dbReference>
<evidence type="ECO:0000313" key="2">
    <source>
        <dbReference type="Proteomes" id="UP000002368"/>
    </source>
</evidence>
<keyword evidence="2" id="KW-1185">Reference proteome</keyword>
<dbReference type="KEGG" id="bts:Btus_2889"/>
<name>D5WV54_KYRT2</name>
<dbReference type="eggNOG" id="COG1595">
    <property type="taxonomic scope" value="Bacteria"/>
</dbReference>
<sequence length="381" mass="43779">MSLEIILRPRLTGRRFEEHGIPLELFKDFVALEEMIVEVAKYHYLKDHPERQRVPRGFTDGVTLKLLKVDKGSAVPLIAVTQTIPEQLTLFPIAPTTITYLKRAIETITKVIDESSNSEAVRKRLPEKFLGYFDRIGRSLREDEAIEFPLEGENRCARLTLETRKKLIQASHSKELTNEIQLRGMVPEVDKDLNTFHVQLVDGSKVKIPLAMQYRDAVLEAFNGYSNRVRILVQGIGKFRLDGKLVGVESVEHVTLLDPLDVRARLEELAALEDGWLDGEGKKLDSSGLRWFGERFSQLFPEDLPLPYAYPTVEGNLRLEWTFGTREVSLEVMLDDHLGQWHVLDVDTDDEDSRQLNLDEDRDWTYVFSNLKQYDVKGTDQ</sequence>
<dbReference type="OrthoDB" id="8456019at2"/>
<evidence type="ECO:0000313" key="1">
    <source>
        <dbReference type="EMBL" id="ADG07526.1"/>
    </source>
</evidence>